<dbReference type="Gene3D" id="3.40.50.300">
    <property type="entry name" value="P-loop containing nucleotide triphosphate hydrolases"/>
    <property type="match status" value="1"/>
</dbReference>
<reference evidence="1 2" key="2">
    <citation type="journal article" date="2016" name="ISME J.">
        <title>Heterogeneous composition of key metabolic gene clusters in a vent mussel symbiont population.</title>
        <authorList>
            <person name="Ikuta T."/>
            <person name="Takaki Y."/>
            <person name="Nagai Y."/>
            <person name="Shimamura S."/>
            <person name="Tsuda M."/>
            <person name="Kawagucci S."/>
            <person name="Aoki Y."/>
            <person name="Inoue K."/>
            <person name="Teruya M."/>
            <person name="Satou K."/>
            <person name="Teruya K."/>
            <person name="Shimoji M."/>
            <person name="Tamotsu H."/>
            <person name="Hirano T."/>
            <person name="Maruyama T."/>
            <person name="Yoshida T."/>
        </authorList>
    </citation>
    <scope>NUCLEOTIDE SEQUENCE [LARGE SCALE GENOMIC DNA]</scope>
    <source>
        <strain evidence="1 2">Myojin Knoll</strain>
    </source>
</reference>
<dbReference type="OrthoDB" id="8553810at2"/>
<name>A0A0P0URH7_9GAMM</name>
<accession>A0A0P0URH7</accession>
<dbReference type="RefSeq" id="WP_066044054.1">
    <property type="nucleotide sequence ID" value="NZ_AP013042.1"/>
</dbReference>
<dbReference type="KEGG" id="ebh:BSEPE_0633"/>
<gene>
    <name evidence="1" type="ORF">BSEPE_0633</name>
</gene>
<dbReference type="AlphaFoldDB" id="A0A0P0URH7"/>
<dbReference type="Pfam" id="PF03237">
    <property type="entry name" value="Terminase_6N"/>
    <property type="match status" value="1"/>
</dbReference>
<dbReference type="STRING" id="1303921.BSEPE_0633"/>
<proteinExistence type="predicted"/>
<reference evidence="1 2" key="1">
    <citation type="journal article" date="2000" name="Mar. Ecol. Prog. Ser.">
        <title>Phylogenetic characterization of endosymbionts in three hydrothermal vent mussels: influence on host distributions.</title>
        <authorList>
            <person name="Fujiwara Y."/>
            <person name="Takai K."/>
            <person name="Uematsu K."/>
            <person name="Tsuchida S."/>
            <person name="Hunt J.C."/>
            <person name="Hashimoto J."/>
        </authorList>
    </citation>
    <scope>NUCLEOTIDE SEQUENCE [LARGE SCALE GENOMIC DNA]</scope>
    <source>
        <strain evidence="1 2">Myojin Knoll</strain>
    </source>
</reference>
<organism evidence="1 2">
    <name type="scientific">endosymbiont of Bathymodiolus septemdierum str. Myojin knoll</name>
    <dbReference type="NCBI Taxonomy" id="1303921"/>
    <lineage>
        <taxon>Bacteria</taxon>
        <taxon>Pseudomonadati</taxon>
        <taxon>Pseudomonadota</taxon>
        <taxon>Gammaproteobacteria</taxon>
        <taxon>sulfur-oxidizing symbionts</taxon>
    </lineage>
</organism>
<dbReference type="Proteomes" id="UP000067399">
    <property type="component" value="Chromosome"/>
</dbReference>
<dbReference type="InterPro" id="IPR027417">
    <property type="entry name" value="P-loop_NTPase"/>
</dbReference>
<evidence type="ECO:0000313" key="1">
    <source>
        <dbReference type="EMBL" id="BAS67636.1"/>
    </source>
</evidence>
<protein>
    <submittedName>
        <fullName evidence="1">DNA-dependent ATPase terminase subunit</fullName>
    </submittedName>
</protein>
<sequence>MPALSKQQKQALELFLSATSIVDIAKATGVARTTVSAWIKKFNWQIQADYKPLKQQISERIRVLLKVMDKTCEQNKELKTLLACTSDDYAQRLDPKAHSEGQGKVDKSKKGNKLVKVKNSFEGVTQKDFDGKFDSLLLGYQRKWREAKIAHAKGEFIEDAKGKKIKMPRTRAILKSRQIGATWYFAAEAFEDAVLTGDNQIFLSASQNQAFIFRTYIRQFAKDWFDVNLKGTDSIELWNGSTIYFLATSARTVQGYHGHTYMDEFFWMQNFNEFKKVATGMSSHKKWRRTYFSTPSTLSHPAYGLWSGSRMKNVKDKDNVDITNKHLKYGEIGSDRIWRMVTTITDAEQMGCNFFDIDELKDEHSKAEFDNLFLCKFVDDADSVFKLTKLQKGVVEAGAWDDFNPKSS</sequence>
<dbReference type="EMBL" id="AP013042">
    <property type="protein sequence ID" value="BAS67636.1"/>
    <property type="molecule type" value="Genomic_DNA"/>
</dbReference>
<evidence type="ECO:0000313" key="2">
    <source>
        <dbReference type="Proteomes" id="UP000067399"/>
    </source>
</evidence>
<keyword evidence="2" id="KW-1185">Reference proteome</keyword>